<dbReference type="EMBL" id="AY674170">
    <property type="protein sequence ID" value="AAT92103.1"/>
    <property type="molecule type" value="mRNA"/>
</dbReference>
<dbReference type="PANTHER" id="PTHR10083:SF374">
    <property type="entry name" value="BPTI_KUNITZ INHIBITOR DOMAIN-CONTAINING PROTEIN"/>
    <property type="match status" value="1"/>
</dbReference>
<evidence type="ECO:0000256" key="2">
    <source>
        <dbReference type="ARBA" id="ARBA00022900"/>
    </source>
</evidence>
<name>Q6B8H4_IXOPA</name>
<dbReference type="InterPro" id="IPR036880">
    <property type="entry name" value="Kunitz_BPTI_sf"/>
</dbReference>
<dbReference type="GO" id="GO:0004867">
    <property type="term" value="F:serine-type endopeptidase inhibitor activity"/>
    <property type="evidence" value="ECO:0007669"/>
    <property type="project" value="UniProtKB-KW"/>
</dbReference>
<keyword evidence="3" id="KW-1015">Disulfide bond</keyword>
<reference evidence="5" key="1">
    <citation type="journal article" date="2005" name="Insect Biochem. Mol. Biol.">
        <title>The transcriptome of the salivary glands of the female western black-legged tick Ixodes pacificus (Acari: Ixodidae).</title>
        <authorList>
            <person name="Francischetti I.M."/>
            <person name="My Pham V."/>
            <person name="Mans B.J."/>
            <person name="Andersen J.F."/>
            <person name="Mather T.N."/>
            <person name="Lane R.S."/>
            <person name="Ribeiro J.M."/>
        </authorList>
    </citation>
    <scope>NUCLEOTIDE SEQUENCE</scope>
    <source>
        <tissue evidence="5">Salivary gland</tissue>
    </source>
</reference>
<dbReference type="GO" id="GO:0005615">
    <property type="term" value="C:extracellular space"/>
    <property type="evidence" value="ECO:0007669"/>
    <property type="project" value="TreeGrafter"/>
</dbReference>
<evidence type="ECO:0000256" key="3">
    <source>
        <dbReference type="ARBA" id="ARBA00023157"/>
    </source>
</evidence>
<dbReference type="PROSITE" id="PS50279">
    <property type="entry name" value="BPTI_KUNITZ_2"/>
    <property type="match status" value="2"/>
</dbReference>
<proteinExistence type="evidence at transcript level"/>
<keyword evidence="2" id="KW-0722">Serine protease inhibitor</keyword>
<dbReference type="Gene3D" id="4.10.410.10">
    <property type="entry name" value="Pancreatic trypsin inhibitor Kunitz domain"/>
    <property type="match status" value="2"/>
</dbReference>
<dbReference type="AlphaFoldDB" id="Q6B8H4"/>
<evidence type="ECO:0000313" key="5">
    <source>
        <dbReference type="EMBL" id="AAT92103.1"/>
    </source>
</evidence>
<dbReference type="SMART" id="SM00131">
    <property type="entry name" value="KU"/>
    <property type="match status" value="2"/>
</dbReference>
<accession>Q6B8H4</accession>
<protein>
    <submittedName>
        <fullName evidence="5">KUN-1</fullName>
    </submittedName>
</protein>
<dbReference type="PANTHER" id="PTHR10083">
    <property type="entry name" value="KUNITZ-TYPE PROTEASE INHIBITOR-RELATED"/>
    <property type="match status" value="1"/>
</dbReference>
<dbReference type="SUPFAM" id="SSF57362">
    <property type="entry name" value="BPTI-like"/>
    <property type="match status" value="2"/>
</dbReference>
<organism evidence="5">
    <name type="scientific">Ixodes pacificus</name>
    <name type="common">Western black-legged tick</name>
    <dbReference type="NCBI Taxonomy" id="29930"/>
    <lineage>
        <taxon>Eukaryota</taxon>
        <taxon>Metazoa</taxon>
        <taxon>Ecdysozoa</taxon>
        <taxon>Arthropoda</taxon>
        <taxon>Chelicerata</taxon>
        <taxon>Arachnida</taxon>
        <taxon>Acari</taxon>
        <taxon>Parasitiformes</taxon>
        <taxon>Ixodida</taxon>
        <taxon>Ixodoidea</taxon>
        <taxon>Ixodidae</taxon>
        <taxon>Ixodinae</taxon>
        <taxon>Ixodes</taxon>
    </lineage>
</organism>
<evidence type="ECO:0000256" key="1">
    <source>
        <dbReference type="ARBA" id="ARBA00022690"/>
    </source>
</evidence>
<dbReference type="Pfam" id="PF00014">
    <property type="entry name" value="Kunitz_BPTI"/>
    <property type="match status" value="2"/>
</dbReference>
<evidence type="ECO:0000259" key="4">
    <source>
        <dbReference type="PROSITE" id="PS50279"/>
    </source>
</evidence>
<feature type="domain" description="BPTI/Kunitz inhibitor" evidence="4">
    <location>
        <begin position="60"/>
        <end position="109"/>
    </location>
</feature>
<sequence>MDLRLCLNATAADCEYIDGQSYEYNSKEQTCKENTDGSCGGFRSAQDCFKRCAVLVDNKCKLPIQNITTCEEPQQRYGYNEETDQCEEFFGCADEGNSFQEAEKCWKQCAPHHRCNMKPDTGRFPNVGFVRRYYFDIKKNRCGSAMKFSKKVPGNTNLFQTAEECDKICKPKYQGNLGD</sequence>
<dbReference type="InterPro" id="IPR002223">
    <property type="entry name" value="Kunitz_BPTI"/>
</dbReference>
<keyword evidence="1" id="KW-0646">Protease inhibitor</keyword>
<dbReference type="InterPro" id="IPR050098">
    <property type="entry name" value="TFPI/VKTCI-like"/>
</dbReference>
<feature type="domain" description="BPTI/Kunitz inhibitor" evidence="4">
    <location>
        <begin position="115"/>
        <end position="169"/>
    </location>
</feature>